<accession>A0A1B1BIY4</accession>
<evidence type="ECO:0000313" key="2">
    <source>
        <dbReference type="EMBL" id="ANP72491.1"/>
    </source>
</evidence>
<feature type="compositionally biased region" description="Low complexity" evidence="1">
    <location>
        <begin position="157"/>
        <end position="175"/>
    </location>
</feature>
<feature type="compositionally biased region" description="Polar residues" evidence="1">
    <location>
        <begin position="401"/>
        <end position="413"/>
    </location>
</feature>
<feature type="region of interest" description="Disordered" evidence="1">
    <location>
        <begin position="87"/>
        <end position="232"/>
    </location>
</feature>
<dbReference type="EMBL" id="CP016282">
    <property type="protein sequence ID" value="ANP72491.1"/>
    <property type="molecule type" value="Genomic_DNA"/>
</dbReference>
<gene>
    <name evidence="2" type="ORF">PA27867_1534</name>
</gene>
<proteinExistence type="predicted"/>
<dbReference type="STRING" id="670052.PA27867_1534"/>
<keyword evidence="3" id="KW-1185">Reference proteome</keyword>
<name>A0A1B1BIY4_9MICO</name>
<organism evidence="2 3">
    <name type="scientific">Cryobacterium arcticum</name>
    <dbReference type="NCBI Taxonomy" id="670052"/>
    <lineage>
        <taxon>Bacteria</taxon>
        <taxon>Bacillati</taxon>
        <taxon>Actinomycetota</taxon>
        <taxon>Actinomycetes</taxon>
        <taxon>Micrococcales</taxon>
        <taxon>Microbacteriaceae</taxon>
        <taxon>Cryobacterium</taxon>
    </lineage>
</organism>
<evidence type="ECO:0000256" key="1">
    <source>
        <dbReference type="SAM" id="MobiDB-lite"/>
    </source>
</evidence>
<reference evidence="2 3" key="1">
    <citation type="submission" date="2016-06" db="EMBL/GenBank/DDBJ databases">
        <title>Genome sequencing of Cryobacterium arcticum PAMC 27867.</title>
        <authorList>
            <person name="Lee J."/>
            <person name="Kim O.-S."/>
        </authorList>
    </citation>
    <scope>NUCLEOTIDE SEQUENCE [LARGE SCALE GENOMIC DNA]</scope>
    <source>
        <strain evidence="2 3">PAMC 27867</strain>
    </source>
</reference>
<evidence type="ECO:0000313" key="3">
    <source>
        <dbReference type="Proteomes" id="UP000092582"/>
    </source>
</evidence>
<feature type="region of interest" description="Disordered" evidence="1">
    <location>
        <begin position="397"/>
        <end position="443"/>
    </location>
</feature>
<protein>
    <submittedName>
        <fullName evidence="2">Uncharacterized protein</fullName>
    </submittedName>
</protein>
<feature type="compositionally biased region" description="Gly residues" evidence="1">
    <location>
        <begin position="110"/>
        <end position="141"/>
    </location>
</feature>
<sequence>MRAEHGRDARIVRAEQITVGGIRGYFAKRHVEVTVEVPVEVFVEVQPAGRRRGRDELTTRLGIAALLDDADAAESELIGIGAGPDRAGAGATGAGSAGAGTSGADPAGNGPAGAGPAGSGSTGVGSTGVGPGGAGATGAGWAGAVSGGAAQPGETGSPVDVDPAAQPAQPAARRAASARERRPETVSTGTPDFARLMDDLTFATAPGRGGPGQTAPTVAPGTGAGAASSGTEAPELPLELSVAAPALLDGPGDLVLLVGMPDDVLEVVRLLSTGPGAPISAASDRIVDRRGALAARARGVEQGRSILVACPVPGPFALSGPGDAPGASGSDVAALAALGADQAWAVVHAGRKAADTARWVSAARATMAIDALAVVGAESTATPGTVRRLGLPIGWIAPAQGSPSGRVGTQQRGRTPVQDRPGTPTDARPQHGPEGPNDPFAIG</sequence>
<dbReference type="AlphaFoldDB" id="A0A1B1BIY4"/>
<feature type="compositionally biased region" description="Low complexity" evidence="1">
    <location>
        <begin position="213"/>
        <end position="232"/>
    </location>
</feature>
<feature type="compositionally biased region" description="Gly residues" evidence="1">
    <location>
        <begin position="90"/>
        <end position="101"/>
    </location>
</feature>
<dbReference type="Proteomes" id="UP000092582">
    <property type="component" value="Chromosome 1"/>
</dbReference>
<dbReference type="PATRIC" id="fig|670052.7.peg.1590"/>
<dbReference type="KEGG" id="cart:PA27867_1534"/>